<evidence type="ECO:0000313" key="1">
    <source>
        <dbReference type="EMBL" id="SUZ65146.1"/>
    </source>
</evidence>
<gene>
    <name evidence="1" type="ORF">METZ01_LOCUS18000</name>
</gene>
<accession>A0A381PDS2</accession>
<evidence type="ECO:0008006" key="2">
    <source>
        <dbReference type="Google" id="ProtNLM"/>
    </source>
</evidence>
<dbReference type="AlphaFoldDB" id="A0A381PDS2"/>
<sequence length="118" mass="12839">MPGWTSNLISEAGMCFTYGHFTGCIVSLAAGVEHGLCKLCYGKARDDLQSLIPSAVGSGFVEAQDGEGMLTKLRKYQNYMAHAKIDKLAEGIPSDLWTIELTGIESTEDLLTKRTKHV</sequence>
<protein>
    <recommendedName>
        <fullName evidence="2">DUF4145 domain-containing protein</fullName>
    </recommendedName>
</protein>
<proteinExistence type="predicted"/>
<organism evidence="1">
    <name type="scientific">marine metagenome</name>
    <dbReference type="NCBI Taxonomy" id="408172"/>
    <lineage>
        <taxon>unclassified sequences</taxon>
        <taxon>metagenomes</taxon>
        <taxon>ecological metagenomes</taxon>
    </lineage>
</organism>
<reference evidence="1" key="1">
    <citation type="submission" date="2018-05" db="EMBL/GenBank/DDBJ databases">
        <authorList>
            <person name="Lanie J.A."/>
            <person name="Ng W.-L."/>
            <person name="Kazmierczak K.M."/>
            <person name="Andrzejewski T.M."/>
            <person name="Davidsen T.M."/>
            <person name="Wayne K.J."/>
            <person name="Tettelin H."/>
            <person name="Glass J.I."/>
            <person name="Rusch D."/>
            <person name="Podicherti R."/>
            <person name="Tsui H.-C.T."/>
            <person name="Winkler M.E."/>
        </authorList>
    </citation>
    <scope>NUCLEOTIDE SEQUENCE</scope>
</reference>
<name>A0A381PDS2_9ZZZZ</name>
<dbReference type="EMBL" id="UINC01000951">
    <property type="protein sequence ID" value="SUZ65146.1"/>
    <property type="molecule type" value="Genomic_DNA"/>
</dbReference>